<accession>A0A8K0LEZ3</accession>
<reference evidence="4" key="1">
    <citation type="submission" date="2021-07" db="EMBL/GenBank/DDBJ databases">
        <title>Elsinoe batatas strain:CRI-CJ2 Genome sequencing and assembly.</title>
        <authorList>
            <person name="Huang L."/>
        </authorList>
    </citation>
    <scope>NUCLEOTIDE SEQUENCE</scope>
    <source>
        <strain evidence="4">CRI-CJ2</strain>
    </source>
</reference>
<dbReference type="OrthoDB" id="160645at2759"/>
<feature type="region of interest" description="Disordered" evidence="1">
    <location>
        <begin position="480"/>
        <end position="499"/>
    </location>
</feature>
<feature type="domain" description="Apple" evidence="3">
    <location>
        <begin position="623"/>
        <end position="672"/>
    </location>
</feature>
<proteinExistence type="predicted"/>
<evidence type="ECO:0000256" key="1">
    <source>
        <dbReference type="SAM" id="MobiDB-lite"/>
    </source>
</evidence>
<dbReference type="Gene3D" id="3.50.4.10">
    <property type="entry name" value="Hepatocyte Growth Factor"/>
    <property type="match status" value="1"/>
</dbReference>
<sequence length="850" mass="91114">MVLGKGHIQWAWLLLLLFITDITSAAKSTSKVACQPQDATILTLRRTVGAPGDFCKWYNSNSRRNSPFKGVAAANIVKACTCINSKPGLLGPTKTRIITRPTGQSSVKGLTTLQKSVADPVTFCYSQSTSATRTSRRQVSSGIISSQVTLLPSSSSVTIRDGVFTSTWTSTTEEASTSTPVEFKGNYQTPTPVTGEPAPTATLAAMPPPGLDLTSLGNLSPTQNQSLFFAGKAGDDANTTVAAVSAAFLYHVNIRGQVAIGIQGQALAGFSWGFPNARTYVDFLNPKSSYSYGWTPKLDKKMEAYAEIFLELQFGLPVELAFGISMFSGLIEKQASLSFSPGVQARFAYTILDVSTDGTKKNSECVGGVTYGVGPYMDLLADYFSVKQVNLWHWEKTLISGCIGGKDSTYPGLPAPEPTTTKRKLSDNHDHDIDNHDDLHTLFNDFNHREDHDCANYQHDFDFDCDTTFTTSSTSTLSITTTDTTTTSTTSTTTTTSSSSLPSPTVLTCGSNYTTTDKRQWNVDCQTDYSGPLLKVLTAPNMTACVNACSDWGFDCRVVIWVPSGQAAQYCYLKSSYEAGAVAPSGLTVLAARPTRSFADCPTANATVFQPQVGGAYRIECGIDYLGDDLRHDFTAPSFLACQQLCDAESGCAGVSWIHGGRYASAPWCALKTQIRASAKTNSSTVPAATDKSAPGAVPSDGNLYLTSNYTPSNPPANFVLDAGFITFDTSDRIFLYFPDLMDAYGASRLRMAPMNAVPRGARMASWVPMGYNGTTILTAVNTVEEFFLPVVCVYSGGGGFKVLLVRGDVDDLFFLQEEGLQHVVTGGVVEGCVPISLTVSGVRDLVTLG</sequence>
<evidence type="ECO:0000259" key="3">
    <source>
        <dbReference type="Pfam" id="PF14295"/>
    </source>
</evidence>
<feature type="chain" id="PRO_5035472349" description="Apple domain-containing protein" evidence="2">
    <location>
        <begin position="26"/>
        <end position="850"/>
    </location>
</feature>
<protein>
    <recommendedName>
        <fullName evidence="3">Apple domain-containing protein</fullName>
    </recommendedName>
</protein>
<dbReference type="AlphaFoldDB" id="A0A8K0LEZ3"/>
<name>A0A8K0LEZ3_9PEZI</name>
<gene>
    <name evidence="4" type="ORF">KVT40_000108</name>
</gene>
<keyword evidence="5" id="KW-1185">Reference proteome</keyword>
<dbReference type="InterPro" id="IPR003609">
    <property type="entry name" value="Pan_app"/>
</dbReference>
<evidence type="ECO:0000256" key="2">
    <source>
        <dbReference type="SAM" id="SignalP"/>
    </source>
</evidence>
<feature type="region of interest" description="Disordered" evidence="1">
    <location>
        <begin position="175"/>
        <end position="207"/>
    </location>
</feature>
<evidence type="ECO:0000313" key="5">
    <source>
        <dbReference type="Proteomes" id="UP000809789"/>
    </source>
</evidence>
<evidence type="ECO:0000313" key="4">
    <source>
        <dbReference type="EMBL" id="KAG8630968.1"/>
    </source>
</evidence>
<dbReference type="Pfam" id="PF14295">
    <property type="entry name" value="PAN_4"/>
    <property type="match status" value="2"/>
</dbReference>
<dbReference type="EMBL" id="JAESVG020000001">
    <property type="protein sequence ID" value="KAG8630968.1"/>
    <property type="molecule type" value="Genomic_DNA"/>
</dbReference>
<feature type="signal peptide" evidence="2">
    <location>
        <begin position="1"/>
        <end position="25"/>
    </location>
</feature>
<feature type="domain" description="Apple" evidence="3">
    <location>
        <begin position="527"/>
        <end position="574"/>
    </location>
</feature>
<organism evidence="4 5">
    <name type="scientific">Elsinoe batatas</name>
    <dbReference type="NCBI Taxonomy" id="2601811"/>
    <lineage>
        <taxon>Eukaryota</taxon>
        <taxon>Fungi</taxon>
        <taxon>Dikarya</taxon>
        <taxon>Ascomycota</taxon>
        <taxon>Pezizomycotina</taxon>
        <taxon>Dothideomycetes</taxon>
        <taxon>Dothideomycetidae</taxon>
        <taxon>Myriangiales</taxon>
        <taxon>Elsinoaceae</taxon>
        <taxon>Elsinoe</taxon>
    </lineage>
</organism>
<comment type="caution">
    <text evidence="4">The sequence shown here is derived from an EMBL/GenBank/DDBJ whole genome shotgun (WGS) entry which is preliminary data.</text>
</comment>
<keyword evidence="2" id="KW-0732">Signal</keyword>
<dbReference type="Proteomes" id="UP000809789">
    <property type="component" value="Unassembled WGS sequence"/>
</dbReference>